<dbReference type="PANTHER" id="PTHR13284">
    <property type="entry name" value="GH01354P"/>
    <property type="match status" value="1"/>
</dbReference>
<evidence type="ECO:0000259" key="1">
    <source>
        <dbReference type="Pfam" id="PF01248"/>
    </source>
</evidence>
<dbReference type="GO" id="GO:0035368">
    <property type="term" value="F:selenocysteine insertion sequence binding"/>
    <property type="evidence" value="ECO:0007669"/>
    <property type="project" value="InterPro"/>
</dbReference>
<dbReference type="InterPro" id="IPR004038">
    <property type="entry name" value="Ribosomal_eL8/eL30/eS12/Gad45"/>
</dbReference>
<dbReference type="InterPro" id="IPR029064">
    <property type="entry name" value="Ribosomal_eL30-like_sf"/>
</dbReference>
<dbReference type="Proteomes" id="UP000050640">
    <property type="component" value="Unplaced"/>
</dbReference>
<dbReference type="SUPFAM" id="SSF55315">
    <property type="entry name" value="L30e-like"/>
    <property type="match status" value="1"/>
</dbReference>
<organism evidence="2 3">
    <name type="scientific">Elaeophora elaphi</name>
    <dbReference type="NCBI Taxonomy" id="1147741"/>
    <lineage>
        <taxon>Eukaryota</taxon>
        <taxon>Metazoa</taxon>
        <taxon>Ecdysozoa</taxon>
        <taxon>Nematoda</taxon>
        <taxon>Chromadorea</taxon>
        <taxon>Rhabditida</taxon>
        <taxon>Spirurina</taxon>
        <taxon>Spiruromorpha</taxon>
        <taxon>Filarioidea</taxon>
        <taxon>Onchocercidae</taxon>
        <taxon>Elaeophora</taxon>
    </lineage>
</organism>
<dbReference type="Pfam" id="PF01248">
    <property type="entry name" value="Ribosomal_L7Ae"/>
    <property type="match status" value="1"/>
</dbReference>
<evidence type="ECO:0000313" key="2">
    <source>
        <dbReference type="Proteomes" id="UP000050640"/>
    </source>
</evidence>
<dbReference type="GO" id="GO:0003730">
    <property type="term" value="F:mRNA 3'-UTR binding"/>
    <property type="evidence" value="ECO:0007669"/>
    <property type="project" value="TreeGrafter"/>
</dbReference>
<proteinExistence type="predicted"/>
<dbReference type="STRING" id="1147741.A0A0R3S6U4"/>
<accession>A0A0R3S6U4</accession>
<dbReference type="PANTHER" id="PTHR13284:SF4">
    <property type="entry name" value="C2H2-TYPE DOMAIN-CONTAINING PROTEIN"/>
    <property type="match status" value="1"/>
</dbReference>
<dbReference type="Gene3D" id="3.30.1330.30">
    <property type="match status" value="1"/>
</dbReference>
<feature type="domain" description="Ribosomal protein eL8/eL30/eS12/Gadd45" evidence="1">
    <location>
        <begin position="96"/>
        <end position="185"/>
    </location>
</feature>
<keyword evidence="2" id="KW-1185">Reference proteome</keyword>
<evidence type="ECO:0000313" key="3">
    <source>
        <dbReference type="WBParaSite" id="EEL_0001051601-mRNA-1"/>
    </source>
</evidence>
<dbReference type="WBParaSite" id="EEL_0001051601-mRNA-1">
    <property type="protein sequence ID" value="EEL_0001051601-mRNA-1"/>
    <property type="gene ID" value="EEL_0001051601"/>
</dbReference>
<protein>
    <submittedName>
        <fullName evidence="3">Ribosomal_L7Ae domain-containing protein</fullName>
    </submittedName>
</protein>
<name>A0A0R3S6U4_9BILA</name>
<dbReference type="InterPro" id="IPR040051">
    <property type="entry name" value="SECISBP2"/>
</dbReference>
<dbReference type="GO" id="GO:0005739">
    <property type="term" value="C:mitochondrion"/>
    <property type="evidence" value="ECO:0007669"/>
    <property type="project" value="TreeGrafter"/>
</dbReference>
<reference evidence="3" key="1">
    <citation type="submission" date="2017-02" db="UniProtKB">
        <authorList>
            <consortium name="WormBaseParasite"/>
        </authorList>
    </citation>
    <scope>IDENTIFICATION</scope>
</reference>
<dbReference type="GO" id="GO:1990904">
    <property type="term" value="C:ribonucleoprotein complex"/>
    <property type="evidence" value="ECO:0007669"/>
    <property type="project" value="TreeGrafter"/>
</dbReference>
<dbReference type="AlphaFoldDB" id="A0A0R3S6U4"/>
<dbReference type="GO" id="GO:0043021">
    <property type="term" value="F:ribonucleoprotein complex binding"/>
    <property type="evidence" value="ECO:0007669"/>
    <property type="project" value="TreeGrafter"/>
</dbReference>
<sequence length="214" mass="24225">MNGIKSHTRKDFVRKKKHVVSLGDCISPHLLRTKPKNAKHQVVKEKDDAAVELNRFDPFSVTAECADAAIIRFLKKVKKFQDRSWKKNPIKACDGAKSKHRLVYGLREVRKQLLLETVRCVILARDTEIHKSVKFAAEIDIIKEICASNQIDILWISSKHDLGKAVNKWPIVSAVAILDYCGAEDVYSAAIQTFADFMAYCRIADHAHQPSLFA</sequence>